<keyword evidence="11" id="KW-0720">Serine protease</keyword>
<dbReference type="InterPro" id="IPR001478">
    <property type="entry name" value="PDZ"/>
</dbReference>
<dbReference type="Pfam" id="PF13180">
    <property type="entry name" value="PDZ_2"/>
    <property type="match status" value="1"/>
</dbReference>
<reference evidence="17 18" key="1">
    <citation type="submission" date="2018-06" db="EMBL/GenBank/DDBJ databases">
        <title>Draft sequence of Acidithiobacillus ferrooxidans CCM 4253.</title>
        <authorList>
            <person name="Moya-Beltran A."/>
            <person name="Castro M."/>
            <person name="Covarrubias P.C."/>
            <person name="Issotta F."/>
            <person name="Janiczek O."/>
            <person name="Mandl M."/>
            <person name="Kucera J."/>
            <person name="Quatrini R."/>
        </authorList>
    </citation>
    <scope>NUCLEOTIDE SEQUENCE [LARGE SCALE GENOMIC DNA]</scope>
    <source>
        <strain evidence="17 18">CCM 4253</strain>
    </source>
</reference>
<evidence type="ECO:0000256" key="5">
    <source>
        <dbReference type="ARBA" id="ARBA00013958"/>
    </source>
</evidence>
<dbReference type="EMBL" id="QKQP01000005">
    <property type="protein sequence ID" value="PZD80855.1"/>
    <property type="molecule type" value="Genomic_DNA"/>
</dbReference>
<sequence length="506" mass="53399">MANDRPSVMLKRPKLVITAVVAACFGFSLGAAEWAQADAPAAPALSISTNTVPQKALVALPDFTPIIDRYGPAVVNISSTTNKVIHQQANPFPPNSPFYQFFHHFMAPGQGGGPGPQQHEKIQSLGSGFIISPDGYIVTAGHVVRGANHIVVTLTTHHAYPAKLIGLSVRYDTALLKINAKNLPTVPIGNSDDLKVGQWLLAVGAPFGFYNTVTQGVVSAMNRPLPDDEYIPFIQSDVPINPGNSGGPLFNMNGQVIGINDQIYTNSGGYMGLSFSIPINTVMRVVQDFKNHKAIQFGYLGVEVQDVTPQMAQALHLTEPVGALIASVEPGSPAAKAGIRPGDVIVTYDNKPVYNVGQLPPMVGNTLPGTHAKVGILHRGKAETKDVLIAALPKNMEGPSGSQEPSTAAKVGKVSRMGIHVQSLTPSIEKQLDVHHGVVVVGVSEGAAAEAGIMPGMIIQQIDQQDVNSPAELEHIVAGLPAGQPIPLLVRQGKASIYVVVTLPKK</sequence>
<dbReference type="AlphaFoldDB" id="A0A2W1KEG6"/>
<feature type="binding site" evidence="15">
    <location>
        <begin position="243"/>
        <end position="245"/>
    </location>
    <ligand>
        <name>substrate</name>
    </ligand>
</feature>
<dbReference type="GeneID" id="65281876"/>
<comment type="subcellular location">
    <subcellularLocation>
        <location evidence="2">Periplasm</location>
    </subcellularLocation>
</comment>
<dbReference type="GO" id="GO:0004252">
    <property type="term" value="F:serine-type endopeptidase activity"/>
    <property type="evidence" value="ECO:0007669"/>
    <property type="project" value="InterPro"/>
</dbReference>
<dbReference type="Pfam" id="PF13365">
    <property type="entry name" value="Trypsin_2"/>
    <property type="match status" value="1"/>
</dbReference>
<evidence type="ECO:0000256" key="13">
    <source>
        <dbReference type="ARBA" id="ARBA00032850"/>
    </source>
</evidence>
<evidence type="ECO:0000256" key="12">
    <source>
        <dbReference type="ARBA" id="ARBA00023016"/>
    </source>
</evidence>
<evidence type="ECO:0000313" key="18">
    <source>
        <dbReference type="Proteomes" id="UP000248886"/>
    </source>
</evidence>
<feature type="active site" description="Charge relay system" evidence="14">
    <location>
        <position position="142"/>
    </location>
</feature>
<organism evidence="17 18">
    <name type="scientific">Acidithiobacillus ferrooxidans</name>
    <name type="common">Thiobacillus ferrooxidans</name>
    <dbReference type="NCBI Taxonomy" id="920"/>
    <lineage>
        <taxon>Bacteria</taxon>
        <taxon>Pseudomonadati</taxon>
        <taxon>Pseudomonadota</taxon>
        <taxon>Acidithiobacillia</taxon>
        <taxon>Acidithiobacillales</taxon>
        <taxon>Acidithiobacillaceae</taxon>
        <taxon>Acidithiobacillus</taxon>
    </lineage>
</organism>
<dbReference type="Proteomes" id="UP000248886">
    <property type="component" value="Unassembled WGS sequence"/>
</dbReference>
<evidence type="ECO:0000256" key="6">
    <source>
        <dbReference type="ARBA" id="ARBA00022670"/>
    </source>
</evidence>
<dbReference type="SMART" id="SM00228">
    <property type="entry name" value="PDZ"/>
    <property type="match status" value="2"/>
</dbReference>
<keyword evidence="10" id="KW-0378">Hydrolase</keyword>
<evidence type="ECO:0000256" key="2">
    <source>
        <dbReference type="ARBA" id="ARBA00004418"/>
    </source>
</evidence>
<name>A0A2W1KEG6_ACIFR</name>
<protein>
    <recommendedName>
        <fullName evidence="5">Probable periplasmic serine endoprotease DegP-like</fullName>
        <ecNumber evidence="4">3.4.21.107</ecNumber>
    </recommendedName>
    <alternativeName>
        <fullName evidence="13">Protease Do</fullName>
    </alternativeName>
</protein>
<dbReference type="Pfam" id="PF00595">
    <property type="entry name" value="PDZ"/>
    <property type="match status" value="1"/>
</dbReference>
<evidence type="ECO:0000256" key="8">
    <source>
        <dbReference type="ARBA" id="ARBA00022737"/>
    </source>
</evidence>
<keyword evidence="8" id="KW-0677">Repeat</keyword>
<feature type="active site" description="Charge relay system" evidence="14">
    <location>
        <position position="245"/>
    </location>
</feature>
<proteinExistence type="inferred from homology"/>
<evidence type="ECO:0000259" key="16">
    <source>
        <dbReference type="PROSITE" id="PS50106"/>
    </source>
</evidence>
<evidence type="ECO:0000313" key="17">
    <source>
        <dbReference type="EMBL" id="PZD80855.1"/>
    </source>
</evidence>
<evidence type="ECO:0000256" key="14">
    <source>
        <dbReference type="PIRSR" id="PIRSR611782-1"/>
    </source>
</evidence>
<evidence type="ECO:0000256" key="10">
    <source>
        <dbReference type="ARBA" id="ARBA00022801"/>
    </source>
</evidence>
<dbReference type="SUPFAM" id="SSF50156">
    <property type="entry name" value="PDZ domain-like"/>
    <property type="match status" value="2"/>
</dbReference>
<dbReference type="Gene3D" id="2.30.42.10">
    <property type="match status" value="2"/>
</dbReference>
<evidence type="ECO:0000256" key="1">
    <source>
        <dbReference type="ARBA" id="ARBA00001772"/>
    </source>
</evidence>
<dbReference type="OMA" id="FFERNMP"/>
<dbReference type="GO" id="GO:0006508">
    <property type="term" value="P:proteolysis"/>
    <property type="evidence" value="ECO:0007669"/>
    <property type="project" value="UniProtKB-KW"/>
</dbReference>
<dbReference type="NCBIfam" id="TIGR02037">
    <property type="entry name" value="degP_htrA_DO"/>
    <property type="match status" value="1"/>
</dbReference>
<evidence type="ECO:0000256" key="11">
    <source>
        <dbReference type="ARBA" id="ARBA00022825"/>
    </source>
</evidence>
<dbReference type="CDD" id="cd10839">
    <property type="entry name" value="cpPDZ1_DegP-like"/>
    <property type="match status" value="1"/>
</dbReference>
<dbReference type="PANTHER" id="PTHR22939:SF130">
    <property type="entry name" value="PERIPLASMIC SERINE ENDOPROTEASE DEGP-LIKE-RELATED"/>
    <property type="match status" value="1"/>
</dbReference>
<comment type="caution">
    <text evidence="17">The sequence shown here is derived from an EMBL/GenBank/DDBJ whole genome shotgun (WGS) entry which is preliminary data.</text>
</comment>
<comment type="catalytic activity">
    <reaction evidence="1">
        <text>Acts on substrates that are at least partially unfolded. The cleavage site P1 residue is normally between a pair of hydrophobic residues, such as Val-|-Val.</text>
        <dbReference type="EC" id="3.4.21.107"/>
    </reaction>
</comment>
<accession>A0A2W1KEG6</accession>
<dbReference type="RefSeq" id="WP_012537430.1">
    <property type="nucleotide sequence ID" value="NZ_AP025160.1"/>
</dbReference>
<evidence type="ECO:0000256" key="15">
    <source>
        <dbReference type="PIRSR" id="PIRSR611782-2"/>
    </source>
</evidence>
<keyword evidence="7" id="KW-0732">Signal</keyword>
<dbReference type="InterPro" id="IPR036034">
    <property type="entry name" value="PDZ_sf"/>
</dbReference>
<dbReference type="PRINTS" id="PR00834">
    <property type="entry name" value="PROTEASES2C"/>
</dbReference>
<dbReference type="InterPro" id="IPR011782">
    <property type="entry name" value="Pept_S1C_Do"/>
</dbReference>
<dbReference type="EC" id="3.4.21.107" evidence="4"/>
<comment type="similarity">
    <text evidence="3">Belongs to the peptidase S1C family.</text>
</comment>
<dbReference type="InterPro" id="IPR009003">
    <property type="entry name" value="Peptidase_S1_PA"/>
</dbReference>
<feature type="binding site" evidence="15">
    <location>
        <position position="142"/>
    </location>
    <ligand>
        <name>substrate</name>
    </ligand>
</feature>
<gene>
    <name evidence="17" type="ORF">DN052_10560</name>
</gene>
<feature type="active site" description="Charge relay system" evidence="14">
    <location>
        <position position="172"/>
    </location>
</feature>
<keyword evidence="6" id="KW-0645">Protease</keyword>
<feature type="domain" description="PDZ" evidence="16">
    <location>
        <begin position="298"/>
        <end position="356"/>
    </location>
</feature>
<dbReference type="Gene3D" id="2.40.10.120">
    <property type="match status" value="1"/>
</dbReference>
<evidence type="ECO:0000256" key="3">
    <source>
        <dbReference type="ARBA" id="ARBA00010541"/>
    </source>
</evidence>
<dbReference type="PROSITE" id="PS50106">
    <property type="entry name" value="PDZ"/>
    <property type="match status" value="1"/>
</dbReference>
<evidence type="ECO:0000256" key="4">
    <source>
        <dbReference type="ARBA" id="ARBA00013035"/>
    </source>
</evidence>
<feature type="binding site" evidence="15">
    <location>
        <position position="172"/>
    </location>
    <ligand>
        <name>substrate</name>
    </ligand>
</feature>
<evidence type="ECO:0000256" key="7">
    <source>
        <dbReference type="ARBA" id="ARBA00022729"/>
    </source>
</evidence>
<dbReference type="OrthoDB" id="5288180at2"/>
<evidence type="ECO:0000256" key="9">
    <source>
        <dbReference type="ARBA" id="ARBA00022764"/>
    </source>
</evidence>
<dbReference type="PANTHER" id="PTHR22939">
    <property type="entry name" value="SERINE PROTEASE FAMILY S1C HTRA-RELATED"/>
    <property type="match status" value="1"/>
</dbReference>
<keyword evidence="12" id="KW-0346">Stress response</keyword>
<dbReference type="SUPFAM" id="SSF50494">
    <property type="entry name" value="Trypsin-like serine proteases"/>
    <property type="match status" value="1"/>
</dbReference>
<dbReference type="InterPro" id="IPR001940">
    <property type="entry name" value="Peptidase_S1C"/>
</dbReference>
<keyword evidence="9" id="KW-0574">Periplasm</keyword>